<accession>A0A9Y3RXU6</accession>
<reference evidence="5" key="1">
    <citation type="submission" date="2025-08" db="UniProtKB">
        <authorList>
            <consortium name="RefSeq"/>
        </authorList>
    </citation>
    <scope>IDENTIFICATION</scope>
</reference>
<evidence type="ECO:0000313" key="5">
    <source>
        <dbReference type="RefSeq" id="XP_005744567.1"/>
    </source>
</evidence>
<dbReference type="PANTHER" id="PTHR16983">
    <property type="entry name" value="UPAR/LY6 DOMAIN-CONTAINING PROTEIN"/>
    <property type="match status" value="1"/>
</dbReference>
<dbReference type="InterPro" id="IPR051110">
    <property type="entry name" value="Ly-6/neurotoxin-like_GPI-ap"/>
</dbReference>
<keyword evidence="1" id="KW-0732">Signal</keyword>
<dbReference type="SUPFAM" id="SSF57302">
    <property type="entry name" value="Snake toxin-like"/>
    <property type="match status" value="1"/>
</dbReference>
<dbReference type="PANTHER" id="PTHR16983:SF10">
    <property type="entry name" value="PROTEIN QUIVER"/>
    <property type="match status" value="1"/>
</dbReference>
<feature type="domain" description="Snake toxin/toxin-like" evidence="3">
    <location>
        <begin position="62"/>
        <end position="141"/>
    </location>
</feature>
<gene>
    <name evidence="5" type="primary">LOC102197047</name>
</gene>
<protein>
    <submittedName>
        <fullName evidence="5">Prostate stem cell antigen-like</fullName>
    </submittedName>
</protein>
<dbReference type="Proteomes" id="UP000695023">
    <property type="component" value="Unplaced"/>
</dbReference>
<keyword evidence="2" id="KW-1133">Transmembrane helix</keyword>
<dbReference type="Gene3D" id="2.10.60.10">
    <property type="entry name" value="CD59"/>
    <property type="match status" value="1"/>
</dbReference>
<evidence type="ECO:0000256" key="2">
    <source>
        <dbReference type="SAM" id="Phobius"/>
    </source>
</evidence>
<evidence type="ECO:0000313" key="4">
    <source>
        <dbReference type="Proteomes" id="UP000695023"/>
    </source>
</evidence>
<dbReference type="GeneID" id="102197047"/>
<dbReference type="AlphaFoldDB" id="A0A9Y3RXU6"/>
<name>A0A9Y3RXU6_9CICH</name>
<evidence type="ECO:0000256" key="1">
    <source>
        <dbReference type="ARBA" id="ARBA00022729"/>
    </source>
</evidence>
<dbReference type="InterPro" id="IPR045860">
    <property type="entry name" value="Snake_toxin-like_sf"/>
</dbReference>
<proteinExistence type="predicted"/>
<keyword evidence="2" id="KW-0812">Transmembrane</keyword>
<feature type="transmembrane region" description="Helical" evidence="2">
    <location>
        <begin position="45"/>
        <end position="62"/>
    </location>
</feature>
<sequence>MLPVSCNDGVNVGGTVSPHTHTLSGTTALTADIPVGNSSTPVRKMLLVLGIFFLLFSPALPLKCYVCSSSATNEECNQSTQECKTPLNTCMTVVDTFDTATAITKQCASQATCRGAASTASVDSNGNGNAVSCCSSYDLCNFSKADSINRNNKLLLLTVGVGFLLSR</sequence>
<keyword evidence="4" id="KW-1185">Reference proteome</keyword>
<evidence type="ECO:0000259" key="3">
    <source>
        <dbReference type="Pfam" id="PF00087"/>
    </source>
</evidence>
<dbReference type="InterPro" id="IPR035076">
    <property type="entry name" value="Toxin/TOLIP"/>
</dbReference>
<organism evidence="4 5">
    <name type="scientific">Pundamilia nyererei</name>
    <dbReference type="NCBI Taxonomy" id="303518"/>
    <lineage>
        <taxon>Eukaryota</taxon>
        <taxon>Metazoa</taxon>
        <taxon>Chordata</taxon>
        <taxon>Craniata</taxon>
        <taxon>Vertebrata</taxon>
        <taxon>Euteleostomi</taxon>
        <taxon>Actinopterygii</taxon>
        <taxon>Neopterygii</taxon>
        <taxon>Teleostei</taxon>
        <taxon>Neoteleostei</taxon>
        <taxon>Acanthomorphata</taxon>
        <taxon>Ovalentaria</taxon>
        <taxon>Cichlomorphae</taxon>
        <taxon>Cichliformes</taxon>
        <taxon>Cichlidae</taxon>
        <taxon>African cichlids</taxon>
        <taxon>Pseudocrenilabrinae</taxon>
        <taxon>Haplochromini</taxon>
        <taxon>Pundamilia</taxon>
    </lineage>
</organism>
<dbReference type="RefSeq" id="XP_005744567.1">
    <property type="nucleotide sequence ID" value="XM_005744510.1"/>
</dbReference>
<keyword evidence="2" id="KW-0472">Membrane</keyword>
<dbReference type="Pfam" id="PF00087">
    <property type="entry name" value="Toxin_TOLIP"/>
    <property type="match status" value="1"/>
</dbReference>